<name>A0A0D7AEP5_9AGAR</name>
<evidence type="ECO:0000256" key="1">
    <source>
        <dbReference type="SAM" id="MobiDB-lite"/>
    </source>
</evidence>
<reference evidence="2 3" key="1">
    <citation type="journal article" date="2015" name="Fungal Genet. Biol.">
        <title>Evolution of novel wood decay mechanisms in Agaricales revealed by the genome sequences of Fistulina hepatica and Cylindrobasidium torrendii.</title>
        <authorList>
            <person name="Floudas D."/>
            <person name="Held B.W."/>
            <person name="Riley R."/>
            <person name="Nagy L.G."/>
            <person name="Koehler G."/>
            <person name="Ransdell A.S."/>
            <person name="Younus H."/>
            <person name="Chow J."/>
            <person name="Chiniquy J."/>
            <person name="Lipzen A."/>
            <person name="Tritt A."/>
            <person name="Sun H."/>
            <person name="Haridas S."/>
            <person name="LaButti K."/>
            <person name="Ohm R.A."/>
            <person name="Kues U."/>
            <person name="Blanchette R.A."/>
            <person name="Grigoriev I.V."/>
            <person name="Minto R.E."/>
            <person name="Hibbett D.S."/>
        </authorList>
    </citation>
    <scope>NUCLEOTIDE SEQUENCE [LARGE SCALE GENOMIC DNA]</scope>
    <source>
        <strain evidence="2 3">ATCC 64428</strain>
    </source>
</reference>
<proteinExistence type="predicted"/>
<dbReference type="AlphaFoldDB" id="A0A0D7AEP5"/>
<sequence>MARSVWATTQYALEPEPSSWLTGSTTTGAEEESVTSKESIARKSDVDARVKTMRLLGNGGAQTLAFICIQAGISRVPKTIEKGGDLQKAYQLERPMVFALAVIGVSGAWWTSDVDYSTSMGGAEMLSIRIHCRRHERTRLSGRWAIHSVYAKKYRIVRHVHSGYGREDNSQIAVIDEKAGHASDTLQDCEGGRWCIYQVMPRKRFSMKPNVCDTANPYALDNFERKDITYFLALVTRKDKKGLTQPFLLESTDRVIVKWKERHRQANFFQALDTKRHHGNGQKIWMQRKTDSSHSLKAFFSWQVIKE</sequence>
<feature type="region of interest" description="Disordered" evidence="1">
    <location>
        <begin position="17"/>
        <end position="40"/>
    </location>
</feature>
<keyword evidence="3" id="KW-1185">Reference proteome</keyword>
<gene>
    <name evidence="2" type="ORF">FISHEDRAFT_58637</name>
</gene>
<organism evidence="2 3">
    <name type="scientific">Fistulina hepatica ATCC 64428</name>
    <dbReference type="NCBI Taxonomy" id="1128425"/>
    <lineage>
        <taxon>Eukaryota</taxon>
        <taxon>Fungi</taxon>
        <taxon>Dikarya</taxon>
        <taxon>Basidiomycota</taxon>
        <taxon>Agaricomycotina</taxon>
        <taxon>Agaricomycetes</taxon>
        <taxon>Agaricomycetidae</taxon>
        <taxon>Agaricales</taxon>
        <taxon>Fistulinaceae</taxon>
        <taxon>Fistulina</taxon>
    </lineage>
</organism>
<dbReference type="EMBL" id="KN881805">
    <property type="protein sequence ID" value="KIY48879.1"/>
    <property type="molecule type" value="Genomic_DNA"/>
</dbReference>
<evidence type="ECO:0000313" key="3">
    <source>
        <dbReference type="Proteomes" id="UP000054144"/>
    </source>
</evidence>
<dbReference type="Proteomes" id="UP000054144">
    <property type="component" value="Unassembled WGS sequence"/>
</dbReference>
<accession>A0A0D7AEP5</accession>
<evidence type="ECO:0000313" key="2">
    <source>
        <dbReference type="EMBL" id="KIY48879.1"/>
    </source>
</evidence>
<protein>
    <submittedName>
        <fullName evidence="2">Uncharacterized protein</fullName>
    </submittedName>
</protein>